<feature type="transmembrane region" description="Helical" evidence="1">
    <location>
        <begin position="6"/>
        <end position="24"/>
    </location>
</feature>
<dbReference type="KEGG" id="lrs:PX52LOC_03336"/>
<organism evidence="2 3">
    <name type="scientific">Limnoglobus roseus</name>
    <dbReference type="NCBI Taxonomy" id="2598579"/>
    <lineage>
        <taxon>Bacteria</taxon>
        <taxon>Pseudomonadati</taxon>
        <taxon>Planctomycetota</taxon>
        <taxon>Planctomycetia</taxon>
        <taxon>Gemmatales</taxon>
        <taxon>Gemmataceae</taxon>
        <taxon>Limnoglobus</taxon>
    </lineage>
</organism>
<keyword evidence="1" id="KW-0472">Membrane</keyword>
<keyword evidence="3" id="KW-1185">Reference proteome</keyword>
<keyword evidence="1" id="KW-1133">Transmembrane helix</keyword>
<dbReference type="Proteomes" id="UP000324974">
    <property type="component" value="Chromosome"/>
</dbReference>
<evidence type="ECO:0000313" key="2">
    <source>
        <dbReference type="EMBL" id="QEL16384.1"/>
    </source>
</evidence>
<evidence type="ECO:0008006" key="4">
    <source>
        <dbReference type="Google" id="ProtNLM"/>
    </source>
</evidence>
<name>A0A5C1AGZ6_9BACT</name>
<feature type="transmembrane region" description="Helical" evidence="1">
    <location>
        <begin position="87"/>
        <end position="108"/>
    </location>
</feature>
<feature type="transmembrane region" description="Helical" evidence="1">
    <location>
        <begin position="63"/>
        <end position="80"/>
    </location>
</feature>
<feature type="transmembrane region" description="Helical" evidence="1">
    <location>
        <begin position="36"/>
        <end position="57"/>
    </location>
</feature>
<dbReference type="RefSeq" id="WP_149111125.1">
    <property type="nucleotide sequence ID" value="NZ_CP042425.1"/>
</dbReference>
<proteinExistence type="predicted"/>
<gene>
    <name evidence="2" type="ORF">PX52LOC_03336</name>
</gene>
<evidence type="ECO:0000256" key="1">
    <source>
        <dbReference type="SAM" id="Phobius"/>
    </source>
</evidence>
<protein>
    <recommendedName>
        <fullName evidence="4">DUF2306 domain-containing protein</fullName>
    </recommendedName>
</protein>
<sequence>MTVFTLLHTIISVLPVGLGLAAYARRGAIDPKTRLGRWYVGTMLAGTVTGFGFILTIGFTPGQALGLLTLALLAIGTLTLRGNWRKAGYTQTVALSASYLLLWVFLTTETLKRFPTGKPFASSPADPALIPVRIALLAAFVIGVTFQVLKIRMSTRHAQKVTTARLAA</sequence>
<evidence type="ECO:0000313" key="3">
    <source>
        <dbReference type="Proteomes" id="UP000324974"/>
    </source>
</evidence>
<keyword evidence="1" id="KW-0812">Transmembrane</keyword>
<accession>A0A5C1AGZ6</accession>
<reference evidence="3" key="1">
    <citation type="submission" date="2019-08" db="EMBL/GenBank/DDBJ databases">
        <title>Limnoglobus roseus gen. nov., sp. nov., a novel freshwater planctomycete with a giant genome from the family Gemmataceae.</title>
        <authorList>
            <person name="Kulichevskaya I.S."/>
            <person name="Naumoff D.G."/>
            <person name="Miroshnikov K."/>
            <person name="Ivanova A."/>
            <person name="Philippov D.A."/>
            <person name="Hakobyan A."/>
            <person name="Rijpstra I.C."/>
            <person name="Sinninghe Damste J.S."/>
            <person name="Liesack W."/>
            <person name="Dedysh S.N."/>
        </authorList>
    </citation>
    <scope>NUCLEOTIDE SEQUENCE [LARGE SCALE GENOMIC DNA]</scope>
    <source>
        <strain evidence="3">PX52</strain>
    </source>
</reference>
<dbReference type="EMBL" id="CP042425">
    <property type="protein sequence ID" value="QEL16384.1"/>
    <property type="molecule type" value="Genomic_DNA"/>
</dbReference>
<dbReference type="OrthoDB" id="713921at2"/>
<feature type="transmembrane region" description="Helical" evidence="1">
    <location>
        <begin position="128"/>
        <end position="149"/>
    </location>
</feature>
<dbReference type="AlphaFoldDB" id="A0A5C1AGZ6"/>